<name>A0AAN8UDM0_SOLBU</name>
<organism evidence="1 2">
    <name type="scientific">Solanum bulbocastanum</name>
    <name type="common">Wild potato</name>
    <dbReference type="NCBI Taxonomy" id="147425"/>
    <lineage>
        <taxon>Eukaryota</taxon>
        <taxon>Viridiplantae</taxon>
        <taxon>Streptophyta</taxon>
        <taxon>Embryophyta</taxon>
        <taxon>Tracheophyta</taxon>
        <taxon>Spermatophyta</taxon>
        <taxon>Magnoliopsida</taxon>
        <taxon>eudicotyledons</taxon>
        <taxon>Gunneridae</taxon>
        <taxon>Pentapetalae</taxon>
        <taxon>asterids</taxon>
        <taxon>lamiids</taxon>
        <taxon>Solanales</taxon>
        <taxon>Solanaceae</taxon>
        <taxon>Solanoideae</taxon>
        <taxon>Solaneae</taxon>
        <taxon>Solanum</taxon>
    </lineage>
</organism>
<comment type="caution">
    <text evidence="1">The sequence shown here is derived from an EMBL/GenBank/DDBJ whole genome shotgun (WGS) entry which is preliminary data.</text>
</comment>
<proteinExistence type="predicted"/>
<dbReference type="AlphaFoldDB" id="A0AAN8UDM0"/>
<reference evidence="1 2" key="1">
    <citation type="submission" date="2024-02" db="EMBL/GenBank/DDBJ databases">
        <title>de novo genome assembly of Solanum bulbocastanum strain 11H21.</title>
        <authorList>
            <person name="Hosaka A.J."/>
        </authorList>
    </citation>
    <scope>NUCLEOTIDE SEQUENCE [LARGE SCALE GENOMIC DNA]</scope>
    <source>
        <tissue evidence="1">Young leaves</tissue>
    </source>
</reference>
<sequence>MSTMVGEVEDPGKTISKALFYAPPLAVSANIFFRLFGKGIVPLHRGLWIDGYFSNIDKIIGGVCQKGNSSSLLPASTQDASLASSTPSISRSNIGVSVPASLSMIISTTTHACSKTQNTRDIREYDAFHRLIITTDEDGLRHHILARTKWQPCYENKINSIFEKNARIQVTKMLFEARKDNEKPSWQREHIQVGFQRGLDGWRQTQPTSEVDSITQQTSNDITSIWTNVARGVKKGRVYGHGALPSSFHPSPLLSGASTSQTLEVMEAMRREISKLTDQLQTFEANYAKAQKFMEKHMAESDDGEEKTDSDGE</sequence>
<evidence type="ECO:0000313" key="2">
    <source>
        <dbReference type="Proteomes" id="UP001371456"/>
    </source>
</evidence>
<dbReference type="Proteomes" id="UP001371456">
    <property type="component" value="Unassembled WGS sequence"/>
</dbReference>
<gene>
    <name evidence="1" type="ORF">RDI58_001211</name>
</gene>
<evidence type="ECO:0000313" key="1">
    <source>
        <dbReference type="EMBL" id="KAK6803427.1"/>
    </source>
</evidence>
<dbReference type="EMBL" id="JBANQN010000001">
    <property type="protein sequence ID" value="KAK6803427.1"/>
    <property type="molecule type" value="Genomic_DNA"/>
</dbReference>
<keyword evidence="2" id="KW-1185">Reference proteome</keyword>
<accession>A0AAN8UDM0</accession>
<protein>
    <submittedName>
        <fullName evidence="1">Uncharacterized protein</fullName>
    </submittedName>
</protein>